<accession>A0A5B7JMN3</accession>
<comment type="caution">
    <text evidence="1">The sequence shown here is derived from an EMBL/GenBank/DDBJ whole genome shotgun (WGS) entry which is preliminary data.</text>
</comment>
<evidence type="ECO:0000313" key="2">
    <source>
        <dbReference type="Proteomes" id="UP000324222"/>
    </source>
</evidence>
<dbReference type="AlphaFoldDB" id="A0A5B7JMN3"/>
<organism evidence="1 2">
    <name type="scientific">Portunus trituberculatus</name>
    <name type="common">Swimming crab</name>
    <name type="synonym">Neptunus trituberculatus</name>
    <dbReference type="NCBI Taxonomy" id="210409"/>
    <lineage>
        <taxon>Eukaryota</taxon>
        <taxon>Metazoa</taxon>
        <taxon>Ecdysozoa</taxon>
        <taxon>Arthropoda</taxon>
        <taxon>Crustacea</taxon>
        <taxon>Multicrustacea</taxon>
        <taxon>Malacostraca</taxon>
        <taxon>Eumalacostraca</taxon>
        <taxon>Eucarida</taxon>
        <taxon>Decapoda</taxon>
        <taxon>Pleocyemata</taxon>
        <taxon>Brachyura</taxon>
        <taxon>Eubrachyura</taxon>
        <taxon>Portunoidea</taxon>
        <taxon>Portunidae</taxon>
        <taxon>Portuninae</taxon>
        <taxon>Portunus</taxon>
    </lineage>
</organism>
<proteinExistence type="predicted"/>
<protein>
    <submittedName>
        <fullName evidence="1">Uncharacterized protein</fullName>
    </submittedName>
</protein>
<keyword evidence="2" id="KW-1185">Reference proteome</keyword>
<evidence type="ECO:0000313" key="1">
    <source>
        <dbReference type="EMBL" id="MPC97362.1"/>
    </source>
</evidence>
<reference evidence="1 2" key="1">
    <citation type="submission" date="2019-05" db="EMBL/GenBank/DDBJ databases">
        <title>Another draft genome of Portunus trituberculatus and its Hox gene families provides insights of decapod evolution.</title>
        <authorList>
            <person name="Jeong J.-H."/>
            <person name="Song I."/>
            <person name="Kim S."/>
            <person name="Choi T."/>
            <person name="Kim D."/>
            <person name="Ryu S."/>
            <person name="Kim W."/>
        </authorList>
    </citation>
    <scope>NUCLEOTIDE SEQUENCE [LARGE SCALE GENOMIC DNA]</scope>
    <source>
        <tissue evidence="1">Muscle</tissue>
    </source>
</reference>
<dbReference type="EMBL" id="VSRR010109610">
    <property type="protein sequence ID" value="MPC97362.1"/>
    <property type="molecule type" value="Genomic_DNA"/>
</dbReference>
<sequence length="84" mass="10009">MNQRHNQGSVCTPVHFGIREVSWWLQWLVQVGYRTNDCLSRWASLTGHPSAARRFVTRRYVQYCLVRWFAHDLPLTHQQINAEK</sequence>
<gene>
    <name evidence="1" type="ORF">E2C01_092674</name>
</gene>
<dbReference type="Proteomes" id="UP000324222">
    <property type="component" value="Unassembled WGS sequence"/>
</dbReference>
<name>A0A5B7JMN3_PORTR</name>